<proteinExistence type="predicted"/>
<keyword evidence="2" id="KW-1185">Reference proteome</keyword>
<gene>
    <name evidence="1" type="ORF">PLANPX_2286</name>
</gene>
<protein>
    <submittedName>
        <fullName evidence="1">Uncharacterized protein</fullName>
    </submittedName>
</protein>
<dbReference type="EMBL" id="AP021861">
    <property type="protein sequence ID" value="BBO32674.1"/>
    <property type="molecule type" value="Genomic_DNA"/>
</dbReference>
<name>A0A5K7X7G2_9BACT</name>
<accession>A0A5K7X7G2</accession>
<evidence type="ECO:0000313" key="1">
    <source>
        <dbReference type="EMBL" id="BBO32674.1"/>
    </source>
</evidence>
<dbReference type="AlphaFoldDB" id="A0A5K7X7G2"/>
<sequence>MDLSAAASTPADACSPVSCRCIVASAQSRLRLGNLLWARNNLSDSEMRNNQGFPEMRQIFAQVPNLTRPENQSACR</sequence>
<evidence type="ECO:0000313" key="2">
    <source>
        <dbReference type="Proteomes" id="UP000326837"/>
    </source>
</evidence>
<dbReference type="KEGG" id="lpav:PLANPX_2286"/>
<dbReference type="Proteomes" id="UP000326837">
    <property type="component" value="Chromosome"/>
</dbReference>
<organism evidence="1 2">
    <name type="scientific">Lacipirellula parvula</name>
    <dbReference type="NCBI Taxonomy" id="2650471"/>
    <lineage>
        <taxon>Bacteria</taxon>
        <taxon>Pseudomonadati</taxon>
        <taxon>Planctomycetota</taxon>
        <taxon>Planctomycetia</taxon>
        <taxon>Pirellulales</taxon>
        <taxon>Lacipirellulaceae</taxon>
        <taxon>Lacipirellula</taxon>
    </lineage>
</organism>
<reference evidence="2" key="1">
    <citation type="submission" date="2019-10" db="EMBL/GenBank/DDBJ databases">
        <title>Lacipirellula parvula gen. nov., sp. nov., representing a lineage of planctomycetes widespread in freshwater anoxic habitats, and description of the family Lacipirellulaceae.</title>
        <authorList>
            <person name="Dedysh S.N."/>
            <person name="Kulichevskaya I.S."/>
            <person name="Beletsky A.V."/>
            <person name="Rakitin A.L."/>
            <person name="Mardanov A.V."/>
            <person name="Ivanova A.A."/>
            <person name="Saltykova V.X."/>
            <person name="Rijpstra W.I.C."/>
            <person name="Sinninghe Damste J.S."/>
            <person name="Ravin N.V."/>
        </authorList>
    </citation>
    <scope>NUCLEOTIDE SEQUENCE [LARGE SCALE GENOMIC DNA]</scope>
    <source>
        <strain evidence="2">PX69</strain>
    </source>
</reference>